<feature type="transmembrane region" description="Helical" evidence="6">
    <location>
        <begin position="127"/>
        <end position="147"/>
    </location>
</feature>
<organism evidence="9">
    <name type="scientific">Cladocopium goreaui</name>
    <dbReference type="NCBI Taxonomy" id="2562237"/>
    <lineage>
        <taxon>Eukaryota</taxon>
        <taxon>Sar</taxon>
        <taxon>Alveolata</taxon>
        <taxon>Dinophyceae</taxon>
        <taxon>Suessiales</taxon>
        <taxon>Symbiodiniaceae</taxon>
        <taxon>Cladocopium</taxon>
    </lineage>
</organism>
<dbReference type="EMBL" id="CAMXCT010000280">
    <property type="protein sequence ID" value="CAI3976578.1"/>
    <property type="molecule type" value="Genomic_DNA"/>
</dbReference>
<evidence type="ECO:0000256" key="1">
    <source>
        <dbReference type="ARBA" id="ARBA00004141"/>
    </source>
</evidence>
<feature type="transmembrane region" description="Helical" evidence="6">
    <location>
        <begin position="201"/>
        <end position="229"/>
    </location>
</feature>
<name>A0A9P1DAQ3_9DINO</name>
<evidence type="ECO:0000313" key="8">
    <source>
        <dbReference type="EMBL" id="CAI3976578.1"/>
    </source>
</evidence>
<evidence type="ECO:0000313" key="10">
    <source>
        <dbReference type="EMBL" id="CAL1129953.1"/>
    </source>
</evidence>
<dbReference type="InterPro" id="IPR007603">
    <property type="entry name" value="Choline_transptr-like"/>
</dbReference>
<feature type="transmembrane region" description="Helical" evidence="6">
    <location>
        <begin position="153"/>
        <end position="173"/>
    </location>
</feature>
<evidence type="ECO:0000256" key="7">
    <source>
        <dbReference type="SAM" id="MobiDB-lite"/>
    </source>
</evidence>
<dbReference type="PANTHER" id="PTHR12385">
    <property type="entry name" value="CHOLINE TRANSPORTER-LIKE (SLC FAMILY 44)"/>
    <property type="match status" value="1"/>
</dbReference>
<evidence type="ECO:0000256" key="3">
    <source>
        <dbReference type="ARBA" id="ARBA00022692"/>
    </source>
</evidence>
<protein>
    <recommendedName>
        <fullName evidence="6">Choline transporter-like protein</fullName>
    </recommendedName>
</protein>
<proteinExistence type="inferred from homology"/>
<evidence type="ECO:0000256" key="2">
    <source>
        <dbReference type="ARBA" id="ARBA00007168"/>
    </source>
</evidence>
<dbReference type="Proteomes" id="UP001152797">
    <property type="component" value="Unassembled WGS sequence"/>
</dbReference>
<evidence type="ECO:0000313" key="11">
    <source>
        <dbReference type="Proteomes" id="UP001152797"/>
    </source>
</evidence>
<feature type="region of interest" description="Disordered" evidence="7">
    <location>
        <begin position="490"/>
        <end position="537"/>
    </location>
</feature>
<dbReference type="PANTHER" id="PTHR12385:SF4">
    <property type="entry name" value="PROTEIN PNS1"/>
    <property type="match status" value="1"/>
</dbReference>
<dbReference type="AlphaFoldDB" id="A0A9P1DAQ3"/>
<keyword evidence="4 6" id="KW-1133">Transmembrane helix</keyword>
<dbReference type="GO" id="GO:0022857">
    <property type="term" value="F:transmembrane transporter activity"/>
    <property type="evidence" value="ECO:0007669"/>
    <property type="project" value="UniProtKB-UniRule"/>
</dbReference>
<evidence type="ECO:0000256" key="5">
    <source>
        <dbReference type="ARBA" id="ARBA00023136"/>
    </source>
</evidence>
<evidence type="ECO:0000313" key="9">
    <source>
        <dbReference type="EMBL" id="CAI4006031.1"/>
    </source>
</evidence>
<dbReference type="OrthoDB" id="429776at2759"/>
<comment type="subcellular location">
    <subcellularLocation>
        <location evidence="6">Cell membrane</location>
        <topology evidence="6">Multi-pass membrane protein</topology>
    </subcellularLocation>
    <subcellularLocation>
        <location evidence="1">Membrane</location>
        <topology evidence="1">Multi-pass membrane protein</topology>
    </subcellularLocation>
</comment>
<feature type="transmembrane region" description="Helical" evidence="6">
    <location>
        <begin position="392"/>
        <end position="421"/>
    </location>
</feature>
<gene>
    <name evidence="9" type="ORF">C1SCF055_LOCUS31711</name>
    <name evidence="8" type="ORF">C1SCF055_LOCUS4787</name>
</gene>
<feature type="transmembrane region" description="Helical" evidence="6">
    <location>
        <begin position="96"/>
        <end position="120"/>
    </location>
</feature>
<keyword evidence="11" id="KW-1185">Reference proteome</keyword>
<feature type="compositionally biased region" description="Low complexity" evidence="7">
    <location>
        <begin position="493"/>
        <end position="502"/>
    </location>
</feature>
<dbReference type="Pfam" id="PF04515">
    <property type="entry name" value="Choline_transpo"/>
    <property type="match status" value="1"/>
</dbReference>
<feature type="transmembrane region" description="Helical" evidence="6">
    <location>
        <begin position="250"/>
        <end position="277"/>
    </location>
</feature>
<dbReference type="EMBL" id="CAMXCT030003752">
    <property type="protein sequence ID" value="CAL4793343.1"/>
    <property type="molecule type" value="Genomic_DNA"/>
</dbReference>
<comment type="caution">
    <text evidence="9">The sequence shown here is derived from an EMBL/GenBank/DDBJ whole genome shotgun (WGS) entry which is preliminary data.</text>
</comment>
<keyword evidence="3 6" id="KW-0812">Transmembrane</keyword>
<feature type="transmembrane region" description="Helical" evidence="6">
    <location>
        <begin position="297"/>
        <end position="318"/>
    </location>
</feature>
<comment type="function">
    <text evidence="6">Choline transporter.</text>
</comment>
<comment type="similarity">
    <text evidence="2 6">Belongs to the CTL (choline transporter-like) family.</text>
</comment>
<dbReference type="EMBL" id="CAMXCT030000280">
    <property type="protein sequence ID" value="CAL4763890.1"/>
    <property type="molecule type" value="Genomic_DNA"/>
</dbReference>
<reference evidence="9" key="1">
    <citation type="submission" date="2022-10" db="EMBL/GenBank/DDBJ databases">
        <authorList>
            <person name="Chen Y."/>
            <person name="Dougan E. K."/>
            <person name="Chan C."/>
            <person name="Rhodes N."/>
            <person name="Thang M."/>
        </authorList>
    </citation>
    <scope>NUCLEOTIDE SEQUENCE</scope>
</reference>
<keyword evidence="5 6" id="KW-0472">Membrane</keyword>
<dbReference type="EMBL" id="CAMXCT020003752">
    <property type="protein sequence ID" value="CAL1159406.1"/>
    <property type="molecule type" value="Genomic_DNA"/>
</dbReference>
<accession>A0A9P1DAQ3</accession>
<evidence type="ECO:0000256" key="4">
    <source>
        <dbReference type="ARBA" id="ARBA00022989"/>
    </source>
</evidence>
<reference evidence="10" key="2">
    <citation type="submission" date="2024-04" db="EMBL/GenBank/DDBJ databases">
        <authorList>
            <person name="Chen Y."/>
            <person name="Shah S."/>
            <person name="Dougan E. K."/>
            <person name="Thang M."/>
            <person name="Chan C."/>
        </authorList>
    </citation>
    <scope>NUCLEOTIDE SEQUENCE [LARGE SCALE GENOMIC DNA]</scope>
</reference>
<evidence type="ECO:0000256" key="6">
    <source>
        <dbReference type="RuleBase" id="RU368066"/>
    </source>
</evidence>
<feature type="transmembrane region" description="Helical" evidence="6">
    <location>
        <begin position="433"/>
        <end position="453"/>
    </location>
</feature>
<dbReference type="EMBL" id="CAMXCT020000280">
    <property type="protein sequence ID" value="CAL1129953.1"/>
    <property type="molecule type" value="Genomic_DNA"/>
</dbReference>
<feature type="transmembrane region" description="Helical" evidence="6">
    <location>
        <begin position="49"/>
        <end position="76"/>
    </location>
</feature>
<dbReference type="GO" id="GO:0005886">
    <property type="term" value="C:plasma membrane"/>
    <property type="evidence" value="ECO:0007669"/>
    <property type="project" value="UniProtKB-SubCell"/>
</dbReference>
<sequence>MAGAMATGSGGRASMVDQMVVHEKLEVKRGGSLLQQNEHFVENRTCRDVIWAIIFIILAACIAIGTIWTIIMVYSFENVEEAKDHKVFLKTHENTFIYGLMSILAAGLASAFFSIAFLQFTKRNTECVVWTSLILGPMCCIIAGAYIMTQSWLLPGIWGAVLVLLGGCLLACVICCYKDLVPMTVLLLRTVIHVVELHPSIMILSVISALLAAAWSLACITCLLGSVIVDEDMMVLIKSRASNSPGKAALVFLFAFVYIWGSLVATNTAHTACAGVYGRWYFGKDGGSPVAQSLRVAWTTSFGSICYGCFIVAVVRAVEQLVAYLRKEAEEDGNCVLAILLRIIECIIECAGDIIEGITEWAYIQCAVRALGFCDACWATFAVWYAASIDSIIAACLIDLVPFLGALMVGLLSGATGFLVYHLHVVVGGYNTTVFAFCFCIGFLSSLAALMPLKSGSCTIIVCFAEEADFLRRKAPALYEALVQKQIEEDADSSMGSASSSRRGSHQHQIQNQGGQARDVRAAPLMEMQPQGQPQGR</sequence>
<dbReference type="EMBL" id="CAMXCT010003752">
    <property type="protein sequence ID" value="CAI4006031.1"/>
    <property type="molecule type" value="Genomic_DNA"/>
</dbReference>